<protein>
    <submittedName>
        <fullName evidence="6">TetR/AcrR family transcriptional regulator</fullName>
    </submittedName>
</protein>
<keyword evidence="1" id="KW-0805">Transcription regulation</keyword>
<accession>A0A9X1T2U8</accession>
<evidence type="ECO:0000313" key="7">
    <source>
        <dbReference type="Proteomes" id="UP001138997"/>
    </source>
</evidence>
<dbReference type="PRINTS" id="PR00455">
    <property type="entry name" value="HTHTETR"/>
</dbReference>
<dbReference type="InterPro" id="IPR009057">
    <property type="entry name" value="Homeodomain-like_sf"/>
</dbReference>
<comment type="caution">
    <text evidence="6">The sequence shown here is derived from an EMBL/GenBank/DDBJ whole genome shotgun (WGS) entry which is preliminary data.</text>
</comment>
<dbReference type="SUPFAM" id="SSF48498">
    <property type="entry name" value="Tetracyclin repressor-like, C-terminal domain"/>
    <property type="match status" value="1"/>
</dbReference>
<dbReference type="Pfam" id="PF16925">
    <property type="entry name" value="TetR_C_13"/>
    <property type="match status" value="1"/>
</dbReference>
<keyword evidence="2 4" id="KW-0238">DNA-binding</keyword>
<dbReference type="EMBL" id="JAJOMB010000019">
    <property type="protein sequence ID" value="MCD5315043.1"/>
    <property type="molecule type" value="Genomic_DNA"/>
</dbReference>
<dbReference type="RefSeq" id="WP_231447849.1">
    <property type="nucleotide sequence ID" value="NZ_JAJOMB010000019.1"/>
</dbReference>
<feature type="DNA-binding region" description="H-T-H motif" evidence="4">
    <location>
        <begin position="33"/>
        <end position="52"/>
    </location>
</feature>
<name>A0A9X1T2U8_9ACTN</name>
<evidence type="ECO:0000313" key="6">
    <source>
        <dbReference type="EMBL" id="MCD5315043.1"/>
    </source>
</evidence>
<dbReference type="Gene3D" id="1.10.10.60">
    <property type="entry name" value="Homeodomain-like"/>
    <property type="match status" value="1"/>
</dbReference>
<dbReference type="PANTHER" id="PTHR47506">
    <property type="entry name" value="TRANSCRIPTIONAL REGULATORY PROTEIN"/>
    <property type="match status" value="1"/>
</dbReference>
<evidence type="ECO:0000259" key="5">
    <source>
        <dbReference type="PROSITE" id="PS50977"/>
    </source>
</evidence>
<proteinExistence type="predicted"/>
<reference evidence="6" key="1">
    <citation type="submission" date="2021-11" db="EMBL/GenBank/DDBJ databases">
        <title>Streptomyces corallinus and Kineosporia corallina sp. nov., two new coral-derived marine actinobacteria.</title>
        <authorList>
            <person name="Buangrab K."/>
            <person name="Sutthacheep M."/>
            <person name="Yeemin T."/>
            <person name="Harunari E."/>
            <person name="Igarashi Y."/>
            <person name="Sripreechasak P."/>
            <person name="Kanchanasin P."/>
            <person name="Tanasupawat S."/>
            <person name="Phongsopitanun W."/>
        </authorList>
    </citation>
    <scope>NUCLEOTIDE SEQUENCE</scope>
    <source>
        <strain evidence="6">JCM 31032</strain>
    </source>
</reference>
<keyword evidence="3" id="KW-0804">Transcription</keyword>
<dbReference type="PROSITE" id="PS01081">
    <property type="entry name" value="HTH_TETR_1"/>
    <property type="match status" value="1"/>
</dbReference>
<evidence type="ECO:0000256" key="3">
    <source>
        <dbReference type="ARBA" id="ARBA00023163"/>
    </source>
</evidence>
<dbReference type="GO" id="GO:0003677">
    <property type="term" value="F:DNA binding"/>
    <property type="evidence" value="ECO:0007669"/>
    <property type="project" value="UniProtKB-UniRule"/>
</dbReference>
<dbReference type="InterPro" id="IPR001647">
    <property type="entry name" value="HTH_TetR"/>
</dbReference>
<dbReference type="PROSITE" id="PS50977">
    <property type="entry name" value="HTH_TETR_2"/>
    <property type="match status" value="1"/>
</dbReference>
<dbReference type="SUPFAM" id="SSF46689">
    <property type="entry name" value="Homeodomain-like"/>
    <property type="match status" value="1"/>
</dbReference>
<sequence>MSQPSGRPRGFDAEEALERAMLVFWKQGYEGASLSDLTEAMGITKTSMYRAFGNKDELFLKALARYDQGPAAYGRRAAAEPTARAAAEAFLNGAVVTTTGIDTPAGCLGVQGALATSELGQAAHQALVAWRAEGRALMRQRFQRAVDEGDLPASADPDQLARYLLTVAYGIAVQAAGGLSREELQPIADTALLGWPFQPSSP</sequence>
<dbReference type="InterPro" id="IPR011075">
    <property type="entry name" value="TetR_C"/>
</dbReference>
<evidence type="ECO:0000256" key="1">
    <source>
        <dbReference type="ARBA" id="ARBA00023015"/>
    </source>
</evidence>
<keyword evidence="7" id="KW-1185">Reference proteome</keyword>
<dbReference type="InterPro" id="IPR036271">
    <property type="entry name" value="Tet_transcr_reg_TetR-rel_C_sf"/>
</dbReference>
<dbReference type="PANTHER" id="PTHR47506:SF1">
    <property type="entry name" value="HTH-TYPE TRANSCRIPTIONAL REGULATOR YJDC"/>
    <property type="match status" value="1"/>
</dbReference>
<dbReference type="Proteomes" id="UP001138997">
    <property type="component" value="Unassembled WGS sequence"/>
</dbReference>
<evidence type="ECO:0000256" key="4">
    <source>
        <dbReference type="PROSITE-ProRule" id="PRU00335"/>
    </source>
</evidence>
<dbReference type="AlphaFoldDB" id="A0A9X1T2U8"/>
<dbReference type="Pfam" id="PF00440">
    <property type="entry name" value="TetR_N"/>
    <property type="match status" value="1"/>
</dbReference>
<feature type="domain" description="HTH tetR-type" evidence="5">
    <location>
        <begin position="10"/>
        <end position="70"/>
    </location>
</feature>
<dbReference type="InterPro" id="IPR023772">
    <property type="entry name" value="DNA-bd_HTH_TetR-type_CS"/>
</dbReference>
<dbReference type="Gene3D" id="1.10.357.10">
    <property type="entry name" value="Tetracycline Repressor, domain 2"/>
    <property type="match status" value="1"/>
</dbReference>
<organism evidence="6 7">
    <name type="scientific">Kineosporia babensis</name>
    <dbReference type="NCBI Taxonomy" id="499548"/>
    <lineage>
        <taxon>Bacteria</taxon>
        <taxon>Bacillati</taxon>
        <taxon>Actinomycetota</taxon>
        <taxon>Actinomycetes</taxon>
        <taxon>Kineosporiales</taxon>
        <taxon>Kineosporiaceae</taxon>
        <taxon>Kineosporia</taxon>
    </lineage>
</organism>
<evidence type="ECO:0000256" key="2">
    <source>
        <dbReference type="ARBA" id="ARBA00023125"/>
    </source>
</evidence>
<gene>
    <name evidence="6" type="ORF">LR394_29475</name>
</gene>